<dbReference type="EMBL" id="ANIX01001055">
    <property type="protein sequence ID" value="ETP21766.1"/>
    <property type="molecule type" value="Genomic_DNA"/>
</dbReference>
<dbReference type="AlphaFoldDB" id="W2XGK8"/>
<dbReference type="Proteomes" id="UP000018958">
    <property type="component" value="Unassembled WGS sequence"/>
</dbReference>
<evidence type="ECO:0000313" key="2">
    <source>
        <dbReference type="EMBL" id="ETP21766.1"/>
    </source>
</evidence>
<name>W2XGK8_PHYNI</name>
<reference evidence="2 3" key="1">
    <citation type="submission" date="2013-11" db="EMBL/GenBank/DDBJ databases">
        <title>The Genome Sequence of Phytophthora parasitica CJ01A1.</title>
        <authorList>
            <consortium name="The Broad Institute Genomics Platform"/>
            <person name="Russ C."/>
            <person name="Tyler B."/>
            <person name="Panabieres F."/>
            <person name="Shan W."/>
            <person name="Tripathy S."/>
            <person name="Grunwald N."/>
            <person name="Machado M."/>
            <person name="Johnson C.S."/>
            <person name="Walker B."/>
            <person name="Young S.K."/>
            <person name="Zeng Q."/>
            <person name="Gargeya S."/>
            <person name="Fitzgerald M."/>
            <person name="Haas B."/>
            <person name="Abouelleil A."/>
            <person name="Allen A.W."/>
            <person name="Alvarado L."/>
            <person name="Arachchi H.M."/>
            <person name="Berlin A.M."/>
            <person name="Chapman S.B."/>
            <person name="Gainer-Dewar J."/>
            <person name="Goldberg J."/>
            <person name="Griggs A."/>
            <person name="Gujja S."/>
            <person name="Hansen M."/>
            <person name="Howarth C."/>
            <person name="Imamovic A."/>
            <person name="Ireland A."/>
            <person name="Larimer J."/>
            <person name="McCowan C."/>
            <person name="Murphy C."/>
            <person name="Pearson M."/>
            <person name="Poon T.W."/>
            <person name="Priest M."/>
            <person name="Roberts A."/>
            <person name="Saif S."/>
            <person name="Shea T."/>
            <person name="Sisk P."/>
            <person name="Sykes S."/>
            <person name="Wortman J."/>
            <person name="Nusbaum C."/>
            <person name="Birren B."/>
        </authorList>
    </citation>
    <scope>NUCLEOTIDE SEQUENCE [LARGE SCALE GENOMIC DNA]</scope>
    <source>
        <strain evidence="2 3">CJ01A1</strain>
    </source>
</reference>
<protein>
    <submittedName>
        <fullName evidence="2">Uncharacterized protein</fullName>
    </submittedName>
</protein>
<proteinExistence type="predicted"/>
<sequence length="277" mass="31226">MMKVAVANLHREPRLNMIECGASKQKKTTITQAQRRMCLPIPLDDEICSCLAGAACASCCLAGAQAAEEDRYRRDYYAYPARRVPHNKHKHHDVLRRCSLLRLWSLLHRLLHQRQRPSQTGWKPPPSPPESQDECCLRRTSHRQSWTTSEIYSTIATSIHLRPPPAVRQDIICSNTKRTRLLARCVKVTAISTAGAATAETVNVQIAAVDYLYWSLPANSNSSQLPCHSRDQSFPGYALTAEVNRHASADRFARVERAYKNGGQAVWPTSTPTRRTR</sequence>
<accession>W2XGK8</accession>
<comment type="caution">
    <text evidence="2">The sequence shown here is derived from an EMBL/GenBank/DDBJ whole genome shotgun (WGS) entry which is preliminary data.</text>
</comment>
<organism evidence="2 3">
    <name type="scientific">Phytophthora nicotianae CJ01A1</name>
    <dbReference type="NCBI Taxonomy" id="1317063"/>
    <lineage>
        <taxon>Eukaryota</taxon>
        <taxon>Sar</taxon>
        <taxon>Stramenopiles</taxon>
        <taxon>Oomycota</taxon>
        <taxon>Peronosporomycetes</taxon>
        <taxon>Peronosporales</taxon>
        <taxon>Peronosporaceae</taxon>
        <taxon>Phytophthora</taxon>
    </lineage>
</organism>
<evidence type="ECO:0000313" key="3">
    <source>
        <dbReference type="Proteomes" id="UP000018958"/>
    </source>
</evidence>
<feature type="region of interest" description="Disordered" evidence="1">
    <location>
        <begin position="115"/>
        <end position="134"/>
    </location>
</feature>
<evidence type="ECO:0000256" key="1">
    <source>
        <dbReference type="SAM" id="MobiDB-lite"/>
    </source>
</evidence>
<gene>
    <name evidence="2" type="ORF">F441_04783</name>
</gene>